<dbReference type="Proteomes" id="UP000253951">
    <property type="component" value="Chromosome"/>
</dbReference>
<dbReference type="AlphaFoldDB" id="A0A345HD04"/>
<evidence type="ECO:0000313" key="1">
    <source>
        <dbReference type="EMBL" id="AXG74464.1"/>
    </source>
</evidence>
<keyword evidence="1" id="KW-0121">Carboxypeptidase</keyword>
<keyword evidence="1" id="KW-0378">Hydrolase</keyword>
<accession>A0A345HD04</accession>
<dbReference type="SUPFAM" id="SSF49464">
    <property type="entry name" value="Carboxypeptidase regulatory domain-like"/>
    <property type="match status" value="1"/>
</dbReference>
<proteinExistence type="predicted"/>
<keyword evidence="2" id="KW-1185">Reference proteome</keyword>
<name>A0A345HD04_9FLAO</name>
<dbReference type="InterPro" id="IPR008969">
    <property type="entry name" value="CarboxyPept-like_regulatory"/>
</dbReference>
<dbReference type="EMBL" id="CP031188">
    <property type="protein sequence ID" value="AXG74464.1"/>
    <property type="molecule type" value="Genomic_DNA"/>
</dbReference>
<dbReference type="RefSeq" id="WP_114678222.1">
    <property type="nucleotide sequence ID" value="NZ_CP031188.1"/>
</dbReference>
<protein>
    <submittedName>
        <fullName evidence="1">Carboxypeptidase regulatory-like domain-containing protein</fullName>
    </submittedName>
</protein>
<keyword evidence="1" id="KW-0645">Protease</keyword>
<sequence>MKRIVFLILVTFLLHGCGIDYDGETKNIFEGTITDDSGNPLEGILVEVLYANSNTIDVAGIDVTDANGNYLMITPSAFDEIDIKLQVNNYSYNQSGNNDNNYSTTSVVNITKELIKGHDYKLSFNEIQLFPLDRGVQLNLHFEKQFSHNQRISKVNVVGLVNESYTDYDFNYINDNYRYDLSDYYSDYTNIYTVAKNQTLIVKYMLTGYSVHEVEIPVGEENLEYTITY</sequence>
<dbReference type="OrthoDB" id="1349978at2"/>
<evidence type="ECO:0000313" key="2">
    <source>
        <dbReference type="Proteomes" id="UP000253951"/>
    </source>
</evidence>
<gene>
    <name evidence="1" type="ORF">DVK85_09540</name>
</gene>
<organism evidence="1 2">
    <name type="scientific">Flavobacterium arcticum</name>
    <dbReference type="NCBI Taxonomy" id="1784713"/>
    <lineage>
        <taxon>Bacteria</taxon>
        <taxon>Pseudomonadati</taxon>
        <taxon>Bacteroidota</taxon>
        <taxon>Flavobacteriia</taxon>
        <taxon>Flavobacteriales</taxon>
        <taxon>Flavobacteriaceae</taxon>
        <taxon>Flavobacterium</taxon>
    </lineage>
</organism>
<reference evidence="1 2" key="1">
    <citation type="submission" date="2018-07" db="EMBL/GenBank/DDBJ databases">
        <title>Complete genome sequence of Flavobacterium arcticum type strain SM1502T.</title>
        <authorList>
            <person name="Li Y."/>
            <person name="Li D.-D."/>
        </authorList>
    </citation>
    <scope>NUCLEOTIDE SEQUENCE [LARGE SCALE GENOMIC DNA]</scope>
    <source>
        <strain evidence="1 2">SM1502</strain>
    </source>
</reference>
<dbReference type="KEGG" id="fat:DVK85_09540"/>
<dbReference type="GO" id="GO:0004180">
    <property type="term" value="F:carboxypeptidase activity"/>
    <property type="evidence" value="ECO:0007669"/>
    <property type="project" value="UniProtKB-KW"/>
</dbReference>